<organism evidence="3 4">
    <name type="scientific">Thraustotheca clavata</name>
    <dbReference type="NCBI Taxonomy" id="74557"/>
    <lineage>
        <taxon>Eukaryota</taxon>
        <taxon>Sar</taxon>
        <taxon>Stramenopiles</taxon>
        <taxon>Oomycota</taxon>
        <taxon>Saprolegniomycetes</taxon>
        <taxon>Saprolegniales</taxon>
        <taxon>Achlyaceae</taxon>
        <taxon>Thraustotheca</taxon>
    </lineage>
</organism>
<feature type="compositionally biased region" description="Polar residues" evidence="2">
    <location>
        <begin position="83"/>
        <end position="95"/>
    </location>
</feature>
<gene>
    <name evidence="3" type="ORF">THRCLA_03141</name>
</gene>
<keyword evidence="4" id="KW-1185">Reference proteome</keyword>
<keyword evidence="1" id="KW-0175">Coiled coil</keyword>
<feature type="coiled-coil region" evidence="1">
    <location>
        <begin position="607"/>
        <end position="646"/>
    </location>
</feature>
<evidence type="ECO:0000313" key="3">
    <source>
        <dbReference type="EMBL" id="OQS04654.1"/>
    </source>
</evidence>
<feature type="coiled-coil region" evidence="1">
    <location>
        <begin position="398"/>
        <end position="458"/>
    </location>
</feature>
<dbReference type="EMBL" id="JNBS01000580">
    <property type="protein sequence ID" value="OQS04654.1"/>
    <property type="molecule type" value="Genomic_DNA"/>
</dbReference>
<protein>
    <submittedName>
        <fullName evidence="3">Uncharacterized protein</fullName>
    </submittedName>
</protein>
<comment type="caution">
    <text evidence="3">The sequence shown here is derived from an EMBL/GenBank/DDBJ whole genome shotgun (WGS) entry which is preliminary data.</text>
</comment>
<evidence type="ECO:0000313" key="4">
    <source>
        <dbReference type="Proteomes" id="UP000243217"/>
    </source>
</evidence>
<evidence type="ECO:0000256" key="1">
    <source>
        <dbReference type="SAM" id="Coils"/>
    </source>
</evidence>
<dbReference type="AlphaFoldDB" id="A0A1W0A2Z4"/>
<feature type="region of interest" description="Disordered" evidence="2">
    <location>
        <begin position="1"/>
        <end position="23"/>
    </location>
</feature>
<feature type="coiled-coil region" evidence="1">
    <location>
        <begin position="675"/>
        <end position="746"/>
    </location>
</feature>
<feature type="non-terminal residue" evidence="3">
    <location>
        <position position="1"/>
    </location>
</feature>
<dbReference type="Proteomes" id="UP000243217">
    <property type="component" value="Unassembled WGS sequence"/>
</dbReference>
<feature type="region of interest" description="Disordered" evidence="2">
    <location>
        <begin position="70"/>
        <end position="95"/>
    </location>
</feature>
<reference evidence="3 4" key="1">
    <citation type="journal article" date="2014" name="Genome Biol. Evol.">
        <title>The secreted proteins of Achlya hypogyna and Thraustotheca clavata identify the ancestral oomycete secretome and reveal gene acquisitions by horizontal gene transfer.</title>
        <authorList>
            <person name="Misner I."/>
            <person name="Blouin N."/>
            <person name="Leonard G."/>
            <person name="Richards T.A."/>
            <person name="Lane C.E."/>
        </authorList>
    </citation>
    <scope>NUCLEOTIDE SEQUENCE [LARGE SCALE GENOMIC DNA]</scope>
    <source>
        <strain evidence="3 4">ATCC 34112</strain>
    </source>
</reference>
<evidence type="ECO:0000256" key="2">
    <source>
        <dbReference type="SAM" id="MobiDB-lite"/>
    </source>
</evidence>
<dbReference type="STRING" id="74557.A0A1W0A2Z4"/>
<proteinExistence type="predicted"/>
<dbReference type="OrthoDB" id="74810at2759"/>
<sequence length="987" mass="112818">NNDNKDQGKKNLFSTPQTGKSPREVVIDTRNIIKPRPSTAAPVKSTQPIMNLSNNQVITPRSIPQLIKTNTSPLLKARPATAAPTSKPRTPSNTSDDYIQQLQADIKCIYQLLSDPTTLSNGHIHLLLKRRDHFDVPDAIAEKIAGCNNVTTMQEILSEGLLALMNAALVDDKPDIVLNNSNSTSAPLASVYFSSFLAFSRRVQSLKTKDTANDAEKLKLTASIKEKDHLIQNLKHEIVLFKDTLAKISQQKDPTWNIAKDAWQLSIGTLDSKQIKELEQVVETLTKENNELKEKQQSFPNVQNEFNDEIVRLQTNLTSSQNQVASLTENTKSIEAANLSLIATSTLNLEISKAKSELNTTKDQCNKLKNKHELDISRLQSKAAKDIQILENEFETIRRSHKEELQLLQAENVHKENLLRTKYTDLLSRQEVQVASTLQELQSTMEKHQETLAELSSARNICQLERKTHSDAMCTWKIKCNDLKTTIEGLEKQIQQRDAMILELQLATSESSIQAAIRVEIESTWHSKVVALEQALAQAAATLQSNQEAFELTLTQEKDANAHLIAQRSSLADELETANLCLAERKRQRDVDQIAFQERERRAAMSIAQLTQEITILRSQCDDKQRADLKQKFDALQSEVNKWKNAYDDGMKSLQRIKTEYESMKSHQKGLETSVQMLKSERDRAITQIGVLQREIHTLHDQLYGDNELIELKKKLKCAEDDTLRLKQEIEAMEQISIEREKELEKRLNDRLLKERSIVQQHQFDLDGETQRVMEEKQLLKQVITAVNQRLNLDLNAGMDREKWQSLLHSCSSVDWQLRHMKNQLDELDTPKKSLRPTTPFSDAIAAGQRTLHVAQQLHNPPDTDTYAMALTKEMQVMKSTYEAKIKELQDELKQSQHLHIDATHNFRKELQEEKTKTTIMIGQWTDKYAQLEARLESIESQWKDDQIGDATIIHEYIKEKDASQQRKWLEKLFQRRQSVCGKVMHG</sequence>
<feature type="coiled-coil region" evidence="1">
    <location>
        <begin position="872"/>
        <end position="942"/>
    </location>
</feature>
<feature type="coiled-coil region" evidence="1">
    <location>
        <begin position="275"/>
        <end position="371"/>
    </location>
</feature>
<dbReference type="Gene3D" id="1.20.5.1700">
    <property type="match status" value="1"/>
</dbReference>
<name>A0A1W0A2Z4_9STRA</name>
<accession>A0A1W0A2Z4</accession>